<name>A0A2M7CI94_9BACT</name>
<evidence type="ECO:0000313" key="9">
    <source>
        <dbReference type="Proteomes" id="UP000229966"/>
    </source>
</evidence>
<dbReference type="AlphaFoldDB" id="A0A2M7CI94"/>
<evidence type="ECO:0000256" key="2">
    <source>
        <dbReference type="ARBA" id="ARBA00022884"/>
    </source>
</evidence>
<dbReference type="SUPFAM" id="SSF46992">
    <property type="entry name" value="Ribosomal protein S20"/>
    <property type="match status" value="1"/>
</dbReference>
<keyword evidence="1" id="KW-0699">rRNA-binding</keyword>
<evidence type="ECO:0000256" key="1">
    <source>
        <dbReference type="ARBA" id="ARBA00022730"/>
    </source>
</evidence>
<evidence type="ECO:0000256" key="7">
    <source>
        <dbReference type="SAM" id="MobiDB-lite"/>
    </source>
</evidence>
<dbReference type="Gene3D" id="1.20.58.110">
    <property type="entry name" value="Ribosomal protein S20"/>
    <property type="match status" value="1"/>
</dbReference>
<dbReference type="GO" id="GO:0006412">
    <property type="term" value="P:translation"/>
    <property type="evidence" value="ECO:0007669"/>
    <property type="project" value="InterPro"/>
</dbReference>
<dbReference type="GO" id="GO:1990904">
    <property type="term" value="C:ribonucleoprotein complex"/>
    <property type="evidence" value="ECO:0007669"/>
    <property type="project" value="UniProtKB-KW"/>
</dbReference>
<dbReference type="InterPro" id="IPR002583">
    <property type="entry name" value="Ribosomal_bS20"/>
</dbReference>
<reference evidence="9" key="1">
    <citation type="submission" date="2017-09" db="EMBL/GenBank/DDBJ databases">
        <title>Depth-based differentiation of microbial function through sediment-hosted aquifers and enrichment of novel symbionts in the deep terrestrial subsurface.</title>
        <authorList>
            <person name="Probst A.J."/>
            <person name="Ladd B."/>
            <person name="Jarett J.K."/>
            <person name="Geller-Mcgrath D.E."/>
            <person name="Sieber C.M.K."/>
            <person name="Emerson J.B."/>
            <person name="Anantharaman K."/>
            <person name="Thomas B.C."/>
            <person name="Malmstrom R."/>
            <person name="Stieglmeier M."/>
            <person name="Klingl A."/>
            <person name="Woyke T."/>
            <person name="Ryan C.M."/>
            <person name="Banfield J.F."/>
        </authorList>
    </citation>
    <scope>NUCLEOTIDE SEQUENCE [LARGE SCALE GENOMIC DNA]</scope>
</reference>
<dbReference type="GO" id="GO:0005840">
    <property type="term" value="C:ribosome"/>
    <property type="evidence" value="ECO:0007669"/>
    <property type="project" value="UniProtKB-KW"/>
</dbReference>
<dbReference type="Pfam" id="PF01649">
    <property type="entry name" value="Ribosomal_S20p"/>
    <property type="match status" value="1"/>
</dbReference>
<feature type="region of interest" description="Disordered" evidence="7">
    <location>
        <begin position="76"/>
        <end position="119"/>
    </location>
</feature>
<evidence type="ECO:0000256" key="5">
    <source>
        <dbReference type="ARBA" id="ARBA00035136"/>
    </source>
</evidence>
<organism evidence="8 9">
    <name type="scientific">Candidatus Berkelbacteria bacterium CG03_land_8_20_14_0_80_40_36</name>
    <dbReference type="NCBI Taxonomy" id="1974509"/>
    <lineage>
        <taxon>Bacteria</taxon>
        <taxon>Candidatus Berkelbacteria</taxon>
    </lineage>
</organism>
<keyword evidence="3" id="KW-0689">Ribosomal protein</keyword>
<comment type="caution">
    <text evidence="8">The sequence shown here is derived from an EMBL/GenBank/DDBJ whole genome shotgun (WGS) entry which is preliminary data.</text>
</comment>
<keyword evidence="4" id="KW-0687">Ribonucleoprotein</keyword>
<dbReference type="InterPro" id="IPR036510">
    <property type="entry name" value="Ribosomal_bS20_sf"/>
</dbReference>
<dbReference type="NCBIfam" id="TIGR00029">
    <property type="entry name" value="S20"/>
    <property type="match status" value="1"/>
</dbReference>
<sequence>MNYAFSEAIMPIIKSAKKALRQTKRREAHNKYQKKTLAILIKKATVENLSTIVSKIDKASKVRLISMQKASRIKSRLFKTLKPQKLAPRKSKSAVKKANTTKPKTSVKDKKTPQPKLKK</sequence>
<gene>
    <name evidence="8" type="ORF">COS38_01940</name>
</gene>
<evidence type="ECO:0000313" key="8">
    <source>
        <dbReference type="EMBL" id="PIV25365.1"/>
    </source>
</evidence>
<dbReference type="Proteomes" id="UP000229966">
    <property type="component" value="Unassembled WGS sequence"/>
</dbReference>
<accession>A0A2M7CI94</accession>
<proteinExistence type="predicted"/>
<keyword evidence="2" id="KW-0694">RNA-binding</keyword>
<dbReference type="EMBL" id="PEUM01000056">
    <property type="protein sequence ID" value="PIV25365.1"/>
    <property type="molecule type" value="Genomic_DNA"/>
</dbReference>
<dbReference type="GO" id="GO:0019843">
    <property type="term" value="F:rRNA binding"/>
    <property type="evidence" value="ECO:0007669"/>
    <property type="project" value="UniProtKB-KW"/>
</dbReference>
<evidence type="ECO:0000256" key="6">
    <source>
        <dbReference type="ARBA" id="ARBA00035343"/>
    </source>
</evidence>
<protein>
    <recommendedName>
        <fullName evidence="5">Small ribosomal subunit protein bS20</fullName>
    </recommendedName>
    <alternativeName>
        <fullName evidence="6">30S ribosomal protein S20</fullName>
    </alternativeName>
</protein>
<dbReference type="GO" id="GO:0003735">
    <property type="term" value="F:structural constituent of ribosome"/>
    <property type="evidence" value="ECO:0007669"/>
    <property type="project" value="InterPro"/>
</dbReference>
<evidence type="ECO:0000256" key="4">
    <source>
        <dbReference type="ARBA" id="ARBA00023274"/>
    </source>
</evidence>
<evidence type="ECO:0000256" key="3">
    <source>
        <dbReference type="ARBA" id="ARBA00022980"/>
    </source>
</evidence>